<name>A0A4V4L3U8_AURPU</name>
<comment type="caution">
    <text evidence="9">The sequence shown here is derived from an EMBL/GenBank/DDBJ whole genome shotgun (WGS) entry which is preliminary data.</text>
</comment>
<evidence type="ECO:0000313" key="8">
    <source>
        <dbReference type="EMBL" id="THW11752.1"/>
    </source>
</evidence>
<proteinExistence type="inferred from homology"/>
<evidence type="ECO:0000256" key="6">
    <source>
        <dbReference type="ARBA" id="ARBA00023136"/>
    </source>
</evidence>
<sequence length="266" mass="30238">MAAMLGGAAGGDLGALPLEQWFFEMPVCTRWWTTATVVTGLLVQCHVLTPFQLFYSFRAVFVRSQVCLIPPTPSPSISSITDSKLQYWRLFTTFIYFGPLSLNLLFHIFFIQRYARMLEESAQSQAHFTWMLAYAATTLLCLAPLVSVVFLGSILSSTLVYIWSRRHPDVQLSFLGLFIFRAPFLPWVMIALSVVMHGQWPKDELCGIAVGHVWYFFNDIYPANHNDSRPLDPPLWWQRLIRGNAVVDAEIRQQRADTTAAAVQVQ</sequence>
<dbReference type="EMBL" id="QZBS01000179">
    <property type="protein sequence ID" value="THZ70682.1"/>
    <property type="molecule type" value="Genomic_DNA"/>
</dbReference>
<feature type="transmembrane region" description="Helical" evidence="7">
    <location>
        <begin position="87"/>
        <end position="111"/>
    </location>
</feature>
<comment type="similarity">
    <text evidence="2 7">Belongs to the derlin family.</text>
</comment>
<dbReference type="GO" id="GO:0005789">
    <property type="term" value="C:endoplasmic reticulum membrane"/>
    <property type="evidence" value="ECO:0007669"/>
    <property type="project" value="UniProtKB-SubCell"/>
</dbReference>
<dbReference type="InterPro" id="IPR035952">
    <property type="entry name" value="Rhomboid-like_sf"/>
</dbReference>
<evidence type="ECO:0000256" key="7">
    <source>
        <dbReference type="RuleBase" id="RU363059"/>
    </source>
</evidence>
<evidence type="ECO:0000313" key="9">
    <source>
        <dbReference type="EMBL" id="THZ70682.1"/>
    </source>
</evidence>
<evidence type="ECO:0000256" key="1">
    <source>
        <dbReference type="ARBA" id="ARBA00004477"/>
    </source>
</evidence>
<dbReference type="SUPFAM" id="SSF144091">
    <property type="entry name" value="Rhomboid-like"/>
    <property type="match status" value="1"/>
</dbReference>
<accession>A0A4V4L3U8</accession>
<dbReference type="InterPro" id="IPR007599">
    <property type="entry name" value="DER1"/>
</dbReference>
<keyword evidence="4 7" id="KW-0256">Endoplasmic reticulum</keyword>
<dbReference type="Proteomes" id="UP000309734">
    <property type="component" value="Unassembled WGS sequence"/>
</dbReference>
<evidence type="ECO:0000313" key="11">
    <source>
        <dbReference type="Proteomes" id="UP000309734"/>
    </source>
</evidence>
<dbReference type="EMBL" id="QZAJ01000318">
    <property type="protein sequence ID" value="THW11752.1"/>
    <property type="molecule type" value="Genomic_DNA"/>
</dbReference>
<keyword evidence="6 7" id="KW-0472">Membrane</keyword>
<comment type="caution">
    <text evidence="7">Lacks conserved residue(s) required for the propagation of feature annotation.</text>
</comment>
<dbReference type="GO" id="GO:0006950">
    <property type="term" value="P:response to stress"/>
    <property type="evidence" value="ECO:0007669"/>
    <property type="project" value="UniProtKB-ARBA"/>
</dbReference>
<dbReference type="AlphaFoldDB" id="A0A4V4L3U8"/>
<evidence type="ECO:0000256" key="5">
    <source>
        <dbReference type="ARBA" id="ARBA00022989"/>
    </source>
</evidence>
<comment type="function">
    <text evidence="7">May be involved in the degradation of misfolded endoplasmic reticulum (ER) luminal proteins.</text>
</comment>
<protein>
    <recommendedName>
        <fullName evidence="7">Derlin</fullName>
    </recommendedName>
</protein>
<evidence type="ECO:0000256" key="4">
    <source>
        <dbReference type="ARBA" id="ARBA00022824"/>
    </source>
</evidence>
<evidence type="ECO:0000313" key="10">
    <source>
        <dbReference type="Proteomes" id="UP000308014"/>
    </source>
</evidence>
<keyword evidence="3 7" id="KW-0812">Transmembrane</keyword>
<keyword evidence="5 7" id="KW-1133">Transmembrane helix</keyword>
<comment type="subcellular location">
    <subcellularLocation>
        <location evidence="1 7">Endoplasmic reticulum membrane</location>
        <topology evidence="1 7">Multi-pass membrane protein</topology>
    </subcellularLocation>
</comment>
<organism evidence="9 11">
    <name type="scientific">Aureobasidium pullulans</name>
    <name type="common">Black yeast</name>
    <name type="synonym">Pullularia pullulans</name>
    <dbReference type="NCBI Taxonomy" id="5580"/>
    <lineage>
        <taxon>Eukaryota</taxon>
        <taxon>Fungi</taxon>
        <taxon>Dikarya</taxon>
        <taxon>Ascomycota</taxon>
        <taxon>Pezizomycotina</taxon>
        <taxon>Dothideomycetes</taxon>
        <taxon>Dothideomycetidae</taxon>
        <taxon>Dothideales</taxon>
        <taxon>Saccotheciaceae</taxon>
        <taxon>Aureobasidium</taxon>
    </lineage>
</organism>
<feature type="transmembrane region" description="Helical" evidence="7">
    <location>
        <begin position="174"/>
        <end position="195"/>
    </location>
</feature>
<evidence type="ECO:0000256" key="3">
    <source>
        <dbReference type="ARBA" id="ARBA00022692"/>
    </source>
</evidence>
<gene>
    <name evidence="9" type="ORF">D6C85_05776</name>
    <name evidence="8" type="ORF">D6D24_07006</name>
</gene>
<dbReference type="Pfam" id="PF04511">
    <property type="entry name" value="DER1"/>
    <property type="match status" value="2"/>
</dbReference>
<dbReference type="PANTHER" id="PTHR11009">
    <property type="entry name" value="DER1-LIKE PROTEIN, DERLIN"/>
    <property type="match status" value="1"/>
</dbReference>
<feature type="transmembrane region" description="Helical" evidence="7">
    <location>
        <begin position="132"/>
        <end position="162"/>
    </location>
</feature>
<reference evidence="10 11" key="1">
    <citation type="submission" date="2018-10" db="EMBL/GenBank/DDBJ databases">
        <title>Fifty Aureobasidium pullulans genomes reveal a recombining polyextremotolerant generalist.</title>
        <authorList>
            <person name="Gostincar C."/>
            <person name="Turk M."/>
            <person name="Zajc J."/>
            <person name="Gunde-Cimerman N."/>
        </authorList>
    </citation>
    <scope>NUCLEOTIDE SEQUENCE [LARGE SCALE GENOMIC DNA]</scope>
    <source>
        <strain evidence="8 10">EXF-11318</strain>
        <strain evidence="9 11">EXF-3519</strain>
    </source>
</reference>
<evidence type="ECO:0000256" key="2">
    <source>
        <dbReference type="ARBA" id="ARBA00008917"/>
    </source>
</evidence>
<dbReference type="Proteomes" id="UP000308014">
    <property type="component" value="Unassembled WGS sequence"/>
</dbReference>